<accession>A0A9D1LM70</accession>
<protein>
    <submittedName>
        <fullName evidence="2">Zinc ribbon domain-containing protein</fullName>
    </submittedName>
</protein>
<evidence type="ECO:0000313" key="2">
    <source>
        <dbReference type="EMBL" id="HIU44414.1"/>
    </source>
</evidence>
<sequence length="162" mass="17547">MALIDKLGELAKNVGDKTSGLIESSRLLGRARSQESTVAELKKELGQYFYEQYLNGETFDEEAMGRCADIKAGEDAVAEIYAELQRRKAESARPAAAEPSACQSCGGSLPEGACYCPHCGVQVEVPAKVFCPQCGHEADADDCYCSQCGARIQEDDEHEQDD</sequence>
<gene>
    <name evidence="2" type="ORF">IAB67_08980</name>
</gene>
<organism evidence="2 3">
    <name type="scientific">Candidatus Ventrousia excrementavium</name>
    <dbReference type="NCBI Taxonomy" id="2840961"/>
    <lineage>
        <taxon>Bacteria</taxon>
        <taxon>Bacillati</taxon>
        <taxon>Bacillota</taxon>
        <taxon>Clostridia</taxon>
        <taxon>Eubacteriales</taxon>
        <taxon>Clostridiaceae</taxon>
        <taxon>Clostridiaceae incertae sedis</taxon>
        <taxon>Candidatus Ventrousia</taxon>
    </lineage>
</organism>
<dbReference type="Proteomes" id="UP000824073">
    <property type="component" value="Unassembled WGS sequence"/>
</dbReference>
<evidence type="ECO:0000313" key="3">
    <source>
        <dbReference type="Proteomes" id="UP000824073"/>
    </source>
</evidence>
<dbReference type="Pfam" id="PF12773">
    <property type="entry name" value="DZR"/>
    <property type="match status" value="1"/>
</dbReference>
<comment type="caution">
    <text evidence="2">The sequence shown here is derived from an EMBL/GenBank/DDBJ whole genome shotgun (WGS) entry which is preliminary data.</text>
</comment>
<name>A0A9D1LM70_9CLOT</name>
<feature type="domain" description="DZANK-type" evidence="1">
    <location>
        <begin position="102"/>
        <end position="149"/>
    </location>
</feature>
<reference evidence="2" key="1">
    <citation type="submission" date="2020-10" db="EMBL/GenBank/DDBJ databases">
        <authorList>
            <person name="Gilroy R."/>
        </authorList>
    </citation>
    <scope>NUCLEOTIDE SEQUENCE</scope>
    <source>
        <strain evidence="2">CHK191-8634</strain>
    </source>
</reference>
<proteinExistence type="predicted"/>
<dbReference type="InterPro" id="IPR025874">
    <property type="entry name" value="DZR"/>
</dbReference>
<reference evidence="2" key="2">
    <citation type="journal article" date="2021" name="PeerJ">
        <title>Extensive microbial diversity within the chicken gut microbiome revealed by metagenomics and culture.</title>
        <authorList>
            <person name="Gilroy R."/>
            <person name="Ravi A."/>
            <person name="Getino M."/>
            <person name="Pursley I."/>
            <person name="Horton D.L."/>
            <person name="Alikhan N.F."/>
            <person name="Baker D."/>
            <person name="Gharbi K."/>
            <person name="Hall N."/>
            <person name="Watson M."/>
            <person name="Adriaenssens E.M."/>
            <person name="Foster-Nyarko E."/>
            <person name="Jarju S."/>
            <person name="Secka A."/>
            <person name="Antonio M."/>
            <person name="Oren A."/>
            <person name="Chaudhuri R.R."/>
            <person name="La Ragione R."/>
            <person name="Hildebrand F."/>
            <person name="Pallen M.J."/>
        </authorList>
    </citation>
    <scope>NUCLEOTIDE SEQUENCE</scope>
    <source>
        <strain evidence="2">CHK191-8634</strain>
    </source>
</reference>
<evidence type="ECO:0000259" key="1">
    <source>
        <dbReference type="Pfam" id="PF12773"/>
    </source>
</evidence>
<dbReference type="EMBL" id="DVMR01000066">
    <property type="protein sequence ID" value="HIU44414.1"/>
    <property type="molecule type" value="Genomic_DNA"/>
</dbReference>
<dbReference type="AlphaFoldDB" id="A0A9D1LM70"/>